<keyword evidence="1" id="KW-0812">Transmembrane</keyword>
<name>A0A347ZW87_9CHLR</name>
<dbReference type="AlphaFoldDB" id="A0A347ZW87"/>
<comment type="caution">
    <text evidence="2">The sequence shown here is derived from an EMBL/GenBank/DDBJ whole genome shotgun (WGS) entry which is preliminary data.</text>
</comment>
<dbReference type="RefSeq" id="WP_116225736.1">
    <property type="nucleotide sequence ID" value="NZ_AP018437.1"/>
</dbReference>
<protein>
    <submittedName>
        <fullName evidence="2">Uncharacterized protein</fullName>
    </submittedName>
</protein>
<evidence type="ECO:0000256" key="1">
    <source>
        <dbReference type="SAM" id="Phobius"/>
    </source>
</evidence>
<dbReference type="EMBL" id="QUMS01000003">
    <property type="protein sequence ID" value="REG07266.1"/>
    <property type="molecule type" value="Genomic_DNA"/>
</dbReference>
<feature type="transmembrane region" description="Helical" evidence="1">
    <location>
        <begin position="56"/>
        <end position="82"/>
    </location>
</feature>
<keyword evidence="3" id="KW-1185">Reference proteome</keyword>
<feature type="transmembrane region" description="Helical" evidence="1">
    <location>
        <begin position="195"/>
        <end position="212"/>
    </location>
</feature>
<feature type="transmembrane region" description="Helical" evidence="1">
    <location>
        <begin position="12"/>
        <end position="36"/>
    </location>
</feature>
<gene>
    <name evidence="2" type="ORF">DFR64_2471</name>
</gene>
<reference evidence="2 3" key="1">
    <citation type="submission" date="2018-08" db="EMBL/GenBank/DDBJ databases">
        <title>Genomic Encyclopedia of Type Strains, Phase IV (KMG-IV): sequencing the most valuable type-strain genomes for metagenomic binning, comparative biology and taxonomic classification.</title>
        <authorList>
            <person name="Goeker M."/>
        </authorList>
    </citation>
    <scope>NUCLEOTIDE SEQUENCE [LARGE SCALE GENOMIC DNA]</scope>
    <source>
        <strain evidence="2 3">DSM 23923</strain>
    </source>
</reference>
<proteinExistence type="predicted"/>
<evidence type="ECO:0000313" key="3">
    <source>
        <dbReference type="Proteomes" id="UP000256388"/>
    </source>
</evidence>
<feature type="transmembrane region" description="Helical" evidence="1">
    <location>
        <begin position="130"/>
        <end position="147"/>
    </location>
</feature>
<keyword evidence="1" id="KW-1133">Transmembrane helix</keyword>
<organism evidence="2 3">
    <name type="scientific">Pelolinea submarina</name>
    <dbReference type="NCBI Taxonomy" id="913107"/>
    <lineage>
        <taxon>Bacteria</taxon>
        <taxon>Bacillati</taxon>
        <taxon>Chloroflexota</taxon>
        <taxon>Anaerolineae</taxon>
        <taxon>Anaerolineales</taxon>
        <taxon>Anaerolineaceae</taxon>
        <taxon>Pelolinea</taxon>
    </lineage>
</organism>
<feature type="transmembrane region" description="Helical" evidence="1">
    <location>
        <begin position="156"/>
        <end position="175"/>
    </location>
</feature>
<evidence type="ECO:0000313" key="2">
    <source>
        <dbReference type="EMBL" id="REG07266.1"/>
    </source>
</evidence>
<sequence>MNINFAKQFKYYGKIILITILVLNTILLITWGISSLRALPIEYMLEDAASLLGYDQFIGFLTPIGAVVLAAGIGAVLLLAVVKKKDLNQGDHQIFMALVFLAGVSLFLLFDDLFLMHERVFTGWFQIGERRIFLAYGLVFATLFFINRKGILSGPIVFLVISFLLFGASMASDLLTDKVSLSATITSSMKMLEEAAKLGGYLFWTVFILMKARSLLVEEED</sequence>
<keyword evidence="1" id="KW-0472">Membrane</keyword>
<accession>A0A347ZW87</accession>
<feature type="transmembrane region" description="Helical" evidence="1">
    <location>
        <begin position="94"/>
        <end position="110"/>
    </location>
</feature>
<dbReference type="Proteomes" id="UP000256388">
    <property type="component" value="Unassembled WGS sequence"/>
</dbReference>